<dbReference type="RefSeq" id="WP_192029284.1">
    <property type="nucleotide sequence ID" value="NZ_JACYTR010000013.1"/>
</dbReference>
<keyword evidence="1" id="KW-1133">Transmembrane helix</keyword>
<protein>
    <submittedName>
        <fullName evidence="2">Bax inhibitor-1/YccA family protein</fullName>
    </submittedName>
</protein>
<keyword evidence="1" id="KW-0472">Membrane</keyword>
<dbReference type="Pfam" id="PF12811">
    <property type="entry name" value="BaxI_1"/>
    <property type="match status" value="1"/>
</dbReference>
<dbReference type="PANTHER" id="PTHR41282:SF1">
    <property type="entry name" value="CONSERVED TRANSMEMBRANE PROTEIN-RELATED"/>
    <property type="match status" value="1"/>
</dbReference>
<evidence type="ECO:0000313" key="3">
    <source>
        <dbReference type="Proteomes" id="UP000613768"/>
    </source>
</evidence>
<dbReference type="PANTHER" id="PTHR41282">
    <property type="entry name" value="CONSERVED TRANSMEMBRANE PROTEIN-RELATED"/>
    <property type="match status" value="1"/>
</dbReference>
<evidence type="ECO:0000313" key="2">
    <source>
        <dbReference type="EMBL" id="MBD8525866.1"/>
    </source>
</evidence>
<name>A0AAW3ZNC5_9GAMM</name>
<dbReference type="PIRSF" id="PIRSF009160">
    <property type="entry name" value="UCP009160"/>
    <property type="match status" value="1"/>
</dbReference>
<sequence>MRSGNPALGDTFLDVGSGQLSDRSQGVMTMDGTVNKTAILLALTVMMAGFTWSMVDGPETVARVMPLTIGGAIAGLVLALITVFKKTWAPVTAPLYALAEGLFIGGISAWFELRFPGIVMQAVGLTFGVFAAMLALYRSRVIKVTEKFKMGVAAATLGIFAFYLINFVASFFGWSSSLLDSTNGSMMSIGFSLIVVGIAALNLVLDFDLVEEGVNGGAPKFMEWYAGFALLVTLVWLYIEMLRLLAKLQSRE</sequence>
<feature type="transmembrane region" description="Helical" evidence="1">
    <location>
        <begin position="117"/>
        <end position="138"/>
    </location>
</feature>
<dbReference type="Proteomes" id="UP000613768">
    <property type="component" value="Unassembled WGS sequence"/>
</dbReference>
<keyword evidence="1" id="KW-0812">Transmembrane</keyword>
<reference evidence="2 3" key="1">
    <citation type="submission" date="2020-09" db="EMBL/GenBank/DDBJ databases">
        <title>Pseudoxanthomonas sp. CAU 1598 isolated from sand of Yaerae Beach.</title>
        <authorList>
            <person name="Kim W."/>
        </authorList>
    </citation>
    <scope>NUCLEOTIDE SEQUENCE [LARGE SCALE GENOMIC DNA]</scope>
    <source>
        <strain evidence="2 3">CAU 1598</strain>
    </source>
</reference>
<feature type="transmembrane region" description="Helical" evidence="1">
    <location>
        <begin position="150"/>
        <end position="174"/>
    </location>
</feature>
<feature type="transmembrane region" description="Helical" evidence="1">
    <location>
        <begin position="61"/>
        <end position="81"/>
    </location>
</feature>
<feature type="transmembrane region" description="Helical" evidence="1">
    <location>
        <begin position="221"/>
        <end position="239"/>
    </location>
</feature>
<gene>
    <name evidence="2" type="ORF">IFO71_08930</name>
</gene>
<feature type="transmembrane region" description="Helical" evidence="1">
    <location>
        <begin position="186"/>
        <end position="209"/>
    </location>
</feature>
<feature type="transmembrane region" description="Helical" evidence="1">
    <location>
        <begin position="38"/>
        <end position="55"/>
    </location>
</feature>
<organism evidence="2 3">
    <name type="scientific">Pseudomarimonas arenosa</name>
    <dbReference type="NCBI Taxonomy" id="2774145"/>
    <lineage>
        <taxon>Bacteria</taxon>
        <taxon>Pseudomonadati</taxon>
        <taxon>Pseudomonadota</taxon>
        <taxon>Gammaproteobacteria</taxon>
        <taxon>Lysobacterales</taxon>
        <taxon>Lysobacteraceae</taxon>
        <taxon>Pseudomarimonas</taxon>
    </lineage>
</organism>
<keyword evidence="3" id="KW-1185">Reference proteome</keyword>
<proteinExistence type="predicted"/>
<accession>A0AAW3ZNC5</accession>
<evidence type="ECO:0000256" key="1">
    <source>
        <dbReference type="SAM" id="Phobius"/>
    </source>
</evidence>
<feature type="transmembrane region" description="Helical" evidence="1">
    <location>
        <begin position="93"/>
        <end position="111"/>
    </location>
</feature>
<dbReference type="AlphaFoldDB" id="A0AAW3ZNC5"/>
<dbReference type="EMBL" id="JACYTR010000013">
    <property type="protein sequence ID" value="MBD8525866.1"/>
    <property type="molecule type" value="Genomic_DNA"/>
</dbReference>
<comment type="caution">
    <text evidence="2">The sequence shown here is derived from an EMBL/GenBank/DDBJ whole genome shotgun (WGS) entry which is preliminary data.</text>
</comment>
<dbReference type="InterPro" id="IPR010539">
    <property type="entry name" value="BaxI_1-like"/>
</dbReference>